<evidence type="ECO:0000313" key="5">
    <source>
        <dbReference type="Proteomes" id="UP001044222"/>
    </source>
</evidence>
<dbReference type="PANTHER" id="PTHR47222">
    <property type="entry name" value="ZINC FINGER PROTEIN 532-RELATED"/>
    <property type="match status" value="1"/>
</dbReference>
<dbReference type="InterPro" id="IPR045914">
    <property type="entry name" value="Zn532-like"/>
</dbReference>
<evidence type="ECO:0000256" key="1">
    <source>
        <dbReference type="PROSITE-ProRule" id="PRU00042"/>
    </source>
</evidence>
<sequence length="790" mass="84946">MGDMKTPDFDDLLAAFDIPDATGLDAKEGGHDEAEGHLKSGGMCMDDGLPGHHSVPALDVPAVSVIVKNTSRQESFEAGVEKEAVRQAQLLPNGFRCGGAAALDYHHLGHGSYGKLEPSFLNGDSSRGPPENASVHRPDRMLSFSQFSPISSPETEDAQGNGVEGHQKQEERPYFPAAASLFEPMDPSELDSQRKLLAYSMFDNCHKREVVNEQVNSLERLVVSNRPEQTRTEERSEGLNRDHTKSPGFLSSQALSLEDLHGTSIEETSSFPLSETGVGVSHQAVRTPASKLSSCLAALAALNAQKDAESSKEKKAKPREPPVSVKEVPKAGPVVPKSPKSPRSPLEVVKRFMKQPDSPMSACSDSSGKASPSVATGSPPAIPRVRIKTIKTSSGQIKRTVTSVLPDSELEDLLSPADSTASQYTASAEEMSPSPLPRPPSRNLVADLVCENGKSKPSSQTMPAVTMMPSACLPSKVPSVRAEGGFKKRARAQSSPTLQNASSALLRAVNVVQQQQYRQQKAVSVQLGSAPNTNFLPKAVHLANLNLVPHSVAASVAARSTTQRPNQPQLSNPTVCSTVPLVHQVKNATPLPYTALPSQAVDTLNRLLNATNPVPTYVPNLNPPPESGIGLPACGYRCLECSDSFGLEKSLAQHYSRRSVHIEVACMHCSKTLVFLNKCSLLAHAREHKSQGVVMQCTQLFMKPIPADQMFAPLPAALPRPRPPSPGSPPPALAPPLRPRQVQPRSSRLCLCVRIKSSARGSGVWSATSSWLIPGRWWVTTRELPRRPKD</sequence>
<feature type="region of interest" description="Disordered" evidence="2">
    <location>
        <begin position="713"/>
        <end position="741"/>
    </location>
</feature>
<dbReference type="Proteomes" id="UP001044222">
    <property type="component" value="Chromosome 11"/>
</dbReference>
<dbReference type="AlphaFoldDB" id="A0A9D3LZ43"/>
<feature type="region of interest" description="Disordered" evidence="2">
    <location>
        <begin position="416"/>
        <end position="440"/>
    </location>
</feature>
<comment type="caution">
    <text evidence="4">The sequence shown here is derived from an EMBL/GenBank/DDBJ whole genome shotgun (WGS) entry which is preliminary data.</text>
</comment>
<feature type="region of interest" description="Disordered" evidence="2">
    <location>
        <begin position="306"/>
        <end position="385"/>
    </location>
</feature>
<feature type="region of interest" description="Disordered" evidence="2">
    <location>
        <begin position="222"/>
        <end position="249"/>
    </location>
</feature>
<dbReference type="GO" id="GO:0008270">
    <property type="term" value="F:zinc ion binding"/>
    <property type="evidence" value="ECO:0007669"/>
    <property type="project" value="UniProtKB-KW"/>
</dbReference>
<feature type="compositionally biased region" description="Pro residues" evidence="2">
    <location>
        <begin position="716"/>
        <end position="738"/>
    </location>
</feature>
<keyword evidence="1" id="KW-0479">Metal-binding</keyword>
<feature type="compositionally biased region" description="Polar residues" evidence="2">
    <location>
        <begin position="361"/>
        <end position="376"/>
    </location>
</feature>
<feature type="compositionally biased region" description="Polar residues" evidence="2">
    <location>
        <begin position="417"/>
        <end position="426"/>
    </location>
</feature>
<dbReference type="PANTHER" id="PTHR47222:SF1">
    <property type="entry name" value="ZINC FINGER PROTEIN 592"/>
    <property type="match status" value="1"/>
</dbReference>
<protein>
    <recommendedName>
        <fullName evidence="3">C2H2-type domain-containing protein</fullName>
    </recommendedName>
</protein>
<evidence type="ECO:0000256" key="2">
    <source>
        <dbReference type="SAM" id="MobiDB-lite"/>
    </source>
</evidence>
<accession>A0A9D3LZ43</accession>
<dbReference type="Pfam" id="PF25412">
    <property type="entry name" value="zf-C2H2_ZNF592"/>
    <property type="match status" value="1"/>
</dbReference>
<keyword evidence="5" id="KW-1185">Reference proteome</keyword>
<reference evidence="4" key="1">
    <citation type="submission" date="2021-01" db="EMBL/GenBank/DDBJ databases">
        <title>A chromosome-scale assembly of European eel, Anguilla anguilla.</title>
        <authorList>
            <person name="Henkel C."/>
            <person name="Jong-Raadsen S.A."/>
            <person name="Dufour S."/>
            <person name="Weltzien F.-A."/>
            <person name="Palstra A.P."/>
            <person name="Pelster B."/>
            <person name="Spaink H.P."/>
            <person name="Van Den Thillart G.E."/>
            <person name="Jansen H."/>
            <person name="Zahm M."/>
            <person name="Klopp C."/>
            <person name="Cedric C."/>
            <person name="Louis A."/>
            <person name="Berthelot C."/>
            <person name="Parey E."/>
            <person name="Roest Crollius H."/>
            <person name="Montfort J."/>
            <person name="Robinson-Rechavi M."/>
            <person name="Bucao C."/>
            <person name="Bouchez O."/>
            <person name="Gislard M."/>
            <person name="Lluch J."/>
            <person name="Milhes M."/>
            <person name="Lampietro C."/>
            <person name="Lopez Roques C."/>
            <person name="Donnadieu C."/>
            <person name="Braasch I."/>
            <person name="Desvignes T."/>
            <person name="Postlethwait J."/>
            <person name="Bobe J."/>
            <person name="Guiguen Y."/>
            <person name="Dirks R."/>
        </authorList>
    </citation>
    <scope>NUCLEOTIDE SEQUENCE</scope>
    <source>
        <strain evidence="4">Tag_6206</strain>
        <tissue evidence="4">Liver</tissue>
    </source>
</reference>
<evidence type="ECO:0000313" key="4">
    <source>
        <dbReference type="EMBL" id="KAG5839659.1"/>
    </source>
</evidence>
<organism evidence="4 5">
    <name type="scientific">Anguilla anguilla</name>
    <name type="common">European freshwater eel</name>
    <name type="synonym">Muraena anguilla</name>
    <dbReference type="NCBI Taxonomy" id="7936"/>
    <lineage>
        <taxon>Eukaryota</taxon>
        <taxon>Metazoa</taxon>
        <taxon>Chordata</taxon>
        <taxon>Craniata</taxon>
        <taxon>Vertebrata</taxon>
        <taxon>Euteleostomi</taxon>
        <taxon>Actinopterygii</taxon>
        <taxon>Neopterygii</taxon>
        <taxon>Teleostei</taxon>
        <taxon>Anguilliformes</taxon>
        <taxon>Anguillidae</taxon>
        <taxon>Anguilla</taxon>
    </lineage>
</organism>
<dbReference type="InterPro" id="IPR013087">
    <property type="entry name" value="Znf_C2H2_type"/>
</dbReference>
<dbReference type="InterPro" id="IPR057356">
    <property type="entry name" value="Znf-C2H2_ZNF592"/>
</dbReference>
<feature type="region of interest" description="Disordered" evidence="2">
    <location>
        <begin position="119"/>
        <end position="170"/>
    </location>
</feature>
<name>A0A9D3LZ43_ANGAN</name>
<keyword evidence="1" id="KW-0863">Zinc-finger</keyword>
<evidence type="ECO:0000259" key="3">
    <source>
        <dbReference type="PROSITE" id="PS50157"/>
    </source>
</evidence>
<gene>
    <name evidence="4" type="ORF">ANANG_G00207280</name>
</gene>
<dbReference type="PROSITE" id="PS50157">
    <property type="entry name" value="ZINC_FINGER_C2H2_2"/>
    <property type="match status" value="1"/>
</dbReference>
<keyword evidence="1" id="KW-0862">Zinc</keyword>
<feature type="compositionally biased region" description="Polar residues" evidence="2">
    <location>
        <begin position="143"/>
        <end position="153"/>
    </location>
</feature>
<feature type="compositionally biased region" description="Basic and acidic residues" evidence="2">
    <location>
        <begin position="228"/>
        <end position="245"/>
    </location>
</feature>
<feature type="compositionally biased region" description="Low complexity" evidence="2">
    <location>
        <begin position="330"/>
        <end position="345"/>
    </location>
</feature>
<proteinExistence type="predicted"/>
<dbReference type="EMBL" id="JAFIRN010000011">
    <property type="protein sequence ID" value="KAG5839659.1"/>
    <property type="molecule type" value="Genomic_DNA"/>
</dbReference>
<dbReference type="SMART" id="SM00355">
    <property type="entry name" value="ZnF_C2H2"/>
    <property type="match status" value="2"/>
</dbReference>
<feature type="domain" description="C2H2-type" evidence="3">
    <location>
        <begin position="636"/>
        <end position="661"/>
    </location>
</feature>